<comment type="similarity">
    <text evidence="2 12">Belongs to the class-I aminoacyl-tRNA synthetase family.</text>
</comment>
<dbReference type="eggNOG" id="COG0215">
    <property type="taxonomic scope" value="Bacteria"/>
</dbReference>
<keyword evidence="7 12" id="KW-0547">Nucleotide-binding</keyword>
<keyword evidence="10 12" id="KW-0648">Protein biosynthesis</keyword>
<dbReference type="InterPro" id="IPR015803">
    <property type="entry name" value="Cys-tRNA-ligase"/>
</dbReference>
<dbReference type="KEGG" id="fte:Fluta_1411"/>
<dbReference type="EMBL" id="CP002542">
    <property type="protein sequence ID" value="AEA43405.1"/>
    <property type="molecule type" value="Genomic_DNA"/>
</dbReference>
<dbReference type="AlphaFoldDB" id="F2IDN2"/>
<dbReference type="PRINTS" id="PR00983">
    <property type="entry name" value="TRNASYNTHCYS"/>
</dbReference>
<keyword evidence="6 12" id="KW-0479">Metal-binding</keyword>
<feature type="binding site" evidence="12">
    <location>
        <position position="59"/>
    </location>
    <ligand>
        <name>Zn(2+)</name>
        <dbReference type="ChEBI" id="CHEBI:29105"/>
    </ligand>
</feature>
<feature type="binding site" evidence="12">
    <location>
        <position position="254"/>
    </location>
    <ligand>
        <name>Zn(2+)</name>
        <dbReference type="ChEBI" id="CHEBI:29105"/>
    </ligand>
</feature>
<comment type="catalytic activity">
    <reaction evidence="12">
        <text>tRNA(Cys) + L-cysteine + ATP = L-cysteinyl-tRNA(Cys) + AMP + diphosphate</text>
        <dbReference type="Rhea" id="RHEA:17773"/>
        <dbReference type="Rhea" id="RHEA-COMP:9661"/>
        <dbReference type="Rhea" id="RHEA-COMP:9679"/>
        <dbReference type="ChEBI" id="CHEBI:30616"/>
        <dbReference type="ChEBI" id="CHEBI:33019"/>
        <dbReference type="ChEBI" id="CHEBI:35235"/>
        <dbReference type="ChEBI" id="CHEBI:78442"/>
        <dbReference type="ChEBI" id="CHEBI:78517"/>
        <dbReference type="ChEBI" id="CHEBI:456215"/>
        <dbReference type="EC" id="6.1.1.16"/>
    </reaction>
</comment>
<comment type="caution">
    <text evidence="12">Lacks conserved residue(s) required for the propagation of feature annotation.</text>
</comment>
<dbReference type="GO" id="GO:0008270">
    <property type="term" value="F:zinc ion binding"/>
    <property type="evidence" value="ECO:0007669"/>
    <property type="project" value="UniProtKB-UniRule"/>
</dbReference>
<gene>
    <name evidence="12" type="primary">cysS</name>
    <name evidence="14" type="ordered locus">Fluta_1411</name>
</gene>
<keyword evidence="15" id="KW-1185">Reference proteome</keyword>
<evidence type="ECO:0000256" key="12">
    <source>
        <dbReference type="HAMAP-Rule" id="MF_00041"/>
    </source>
</evidence>
<dbReference type="GO" id="GO:0005524">
    <property type="term" value="F:ATP binding"/>
    <property type="evidence" value="ECO:0007669"/>
    <property type="project" value="UniProtKB-UniRule"/>
</dbReference>
<dbReference type="InterPro" id="IPR009080">
    <property type="entry name" value="tRNAsynth_Ia_anticodon-bd"/>
</dbReference>
<evidence type="ECO:0000256" key="2">
    <source>
        <dbReference type="ARBA" id="ARBA00005594"/>
    </source>
</evidence>
<organism evidence="14 15">
    <name type="scientific">Fluviicola taffensis (strain DSM 16823 / NCIMB 13979 / RW262)</name>
    <dbReference type="NCBI Taxonomy" id="755732"/>
    <lineage>
        <taxon>Bacteria</taxon>
        <taxon>Pseudomonadati</taxon>
        <taxon>Bacteroidota</taxon>
        <taxon>Flavobacteriia</taxon>
        <taxon>Flavobacteriales</taxon>
        <taxon>Crocinitomicaceae</taxon>
        <taxon>Fluviicola</taxon>
    </lineage>
</organism>
<evidence type="ECO:0000313" key="15">
    <source>
        <dbReference type="Proteomes" id="UP000007463"/>
    </source>
</evidence>
<dbReference type="CDD" id="cd00672">
    <property type="entry name" value="CysRS_core"/>
    <property type="match status" value="1"/>
</dbReference>
<dbReference type="PANTHER" id="PTHR10890:SF3">
    <property type="entry name" value="CYSTEINE--TRNA LIGASE, CYTOPLASMIC"/>
    <property type="match status" value="1"/>
</dbReference>
<protein>
    <recommendedName>
        <fullName evidence="12">Cysteine--tRNA ligase</fullName>
        <ecNumber evidence="12">6.1.1.16</ecNumber>
    </recommendedName>
    <alternativeName>
        <fullName evidence="12">Cysteinyl-tRNA synthetase</fullName>
        <shortName evidence="12">CysRS</shortName>
    </alternativeName>
</protein>
<dbReference type="HOGENOM" id="CLU_013528_0_1_10"/>
<evidence type="ECO:0000256" key="6">
    <source>
        <dbReference type="ARBA" id="ARBA00022723"/>
    </source>
</evidence>
<evidence type="ECO:0000256" key="1">
    <source>
        <dbReference type="ARBA" id="ARBA00004496"/>
    </source>
</evidence>
<feature type="binding site" evidence="12">
    <location>
        <position position="283"/>
    </location>
    <ligand>
        <name>Zn(2+)</name>
        <dbReference type="ChEBI" id="CHEBI:29105"/>
    </ligand>
</feature>
<comment type="cofactor">
    <cofactor evidence="12">
        <name>Zn(2+)</name>
        <dbReference type="ChEBI" id="CHEBI:29105"/>
    </cofactor>
    <text evidence="12">Binds 1 zinc ion per subunit.</text>
</comment>
<dbReference type="SMART" id="SM00840">
    <property type="entry name" value="DALR_2"/>
    <property type="match status" value="1"/>
</dbReference>
<evidence type="ECO:0000256" key="11">
    <source>
        <dbReference type="ARBA" id="ARBA00023146"/>
    </source>
</evidence>
<name>F2IDN2_FLUTR</name>
<dbReference type="Gene3D" id="3.40.50.620">
    <property type="entry name" value="HUPs"/>
    <property type="match status" value="1"/>
</dbReference>
<dbReference type="PANTHER" id="PTHR10890">
    <property type="entry name" value="CYSTEINYL-TRNA SYNTHETASE"/>
    <property type="match status" value="1"/>
</dbReference>
<keyword evidence="9 12" id="KW-0067">ATP-binding</keyword>
<reference evidence="15" key="2">
    <citation type="submission" date="2011-02" db="EMBL/GenBank/DDBJ databases">
        <title>The complete genome of Fluviicola taffensis DSM 16823.</title>
        <authorList>
            <consortium name="US DOE Joint Genome Institute (JGI-PGF)"/>
            <person name="Lucas S."/>
            <person name="Copeland A."/>
            <person name="Lapidus A."/>
            <person name="Bruce D."/>
            <person name="Goodwin L."/>
            <person name="Pitluck S."/>
            <person name="Kyrpides N."/>
            <person name="Mavromatis K."/>
            <person name="Ivanova N."/>
            <person name="Mikhailova N."/>
            <person name="Pagani I."/>
            <person name="Chertkov O."/>
            <person name="Detter J.C."/>
            <person name="Han C."/>
            <person name="Tapia R."/>
            <person name="Land M."/>
            <person name="Hauser L."/>
            <person name="Markowitz V."/>
            <person name="Cheng J.-F."/>
            <person name="Hugenholtz P."/>
            <person name="Woyke T."/>
            <person name="Wu D."/>
            <person name="Tindall B."/>
            <person name="Pomrenke H.G."/>
            <person name="Brambilla E."/>
            <person name="Klenk H.-P."/>
            <person name="Eisen J.A."/>
        </authorList>
    </citation>
    <scope>NUCLEOTIDE SEQUENCE [LARGE SCALE GENOMIC DNA]</scope>
    <source>
        <strain evidence="15">DSM 16823 / RW262 / RW262</strain>
    </source>
</reference>
<sequence>MLRLCLSSPLPNSPYLRTSKSFEFYTMNPKHPLLIYNSLSGEKEVFKPIIAGKVGMYVCGPTLYSEPHMGNMRTFINFDLIYRYLLHLGLQVKYVRNITDAGHITNSAGEAVDSIGKAARVEQVQSLEIVYKYNVKFQDLQRIYNLLPPSIEPTATGHIQEQIEVIEKIIENGFAYVVNGSVYFDVRAYGEKFEYGILSGRKVDELAEETRELNAQEEKRFFADFALWKKSNPDDMQIWRSPWGDGNPGWHIECTAMSTKYLGDQFDIHGGGLDLKFPHHEDEIAQSCGSAGVSPANYWMHANMLNVNGQKMSKSLGNYFLPKEIVDGTTDVFDKPYSPQVIRFCMMQAHYRSTLDFTPDSLNAAEKGFTRLSEAYEKLGSLEVKETSSQDVPALVDSFYKAMNDDFNAPMLVASLFEAVKFINTVSEGKATISADDLEILTKEFTGFVFDVLGLSIEKSTAGANEALTATMDLVLDMRKSARENKDWSTSDKIRDRLAEAGIVVKDGKDGVTWTVK</sequence>
<dbReference type="EC" id="6.1.1.16" evidence="12"/>
<feature type="domain" description="Cysteinyl-tRNA synthetase class Ia DALR" evidence="13">
    <location>
        <begin position="398"/>
        <end position="464"/>
    </location>
</feature>
<dbReference type="Pfam" id="PF23493">
    <property type="entry name" value="CysS_C"/>
    <property type="match status" value="1"/>
</dbReference>
<evidence type="ECO:0000256" key="5">
    <source>
        <dbReference type="ARBA" id="ARBA00022598"/>
    </source>
</evidence>
<feature type="binding site" evidence="12">
    <location>
        <position position="314"/>
    </location>
    <ligand>
        <name>ATP</name>
        <dbReference type="ChEBI" id="CHEBI:30616"/>
    </ligand>
</feature>
<dbReference type="NCBIfam" id="TIGR00435">
    <property type="entry name" value="cysS"/>
    <property type="match status" value="1"/>
</dbReference>
<evidence type="ECO:0000256" key="9">
    <source>
        <dbReference type="ARBA" id="ARBA00022840"/>
    </source>
</evidence>
<evidence type="ECO:0000256" key="7">
    <source>
        <dbReference type="ARBA" id="ARBA00022741"/>
    </source>
</evidence>
<dbReference type="GO" id="GO:0005829">
    <property type="term" value="C:cytosol"/>
    <property type="evidence" value="ECO:0007669"/>
    <property type="project" value="TreeGrafter"/>
</dbReference>
<evidence type="ECO:0000259" key="13">
    <source>
        <dbReference type="SMART" id="SM00840"/>
    </source>
</evidence>
<evidence type="ECO:0000256" key="3">
    <source>
        <dbReference type="ARBA" id="ARBA00011245"/>
    </source>
</evidence>
<dbReference type="SUPFAM" id="SSF47323">
    <property type="entry name" value="Anticodon-binding domain of a subclass of class I aminoacyl-tRNA synthetases"/>
    <property type="match status" value="1"/>
</dbReference>
<dbReference type="GO" id="GO:0004817">
    <property type="term" value="F:cysteine-tRNA ligase activity"/>
    <property type="evidence" value="ECO:0007669"/>
    <property type="project" value="UniProtKB-UniRule"/>
</dbReference>
<dbReference type="HAMAP" id="MF_00041">
    <property type="entry name" value="Cys_tRNA_synth"/>
    <property type="match status" value="1"/>
</dbReference>
<keyword evidence="4 12" id="KW-0963">Cytoplasm</keyword>
<dbReference type="InterPro" id="IPR014729">
    <property type="entry name" value="Rossmann-like_a/b/a_fold"/>
</dbReference>
<evidence type="ECO:0000256" key="10">
    <source>
        <dbReference type="ARBA" id="ARBA00022917"/>
    </source>
</evidence>
<keyword evidence="8 12" id="KW-0862">Zinc</keyword>
<reference evidence="14 15" key="1">
    <citation type="journal article" date="2011" name="Stand. Genomic Sci.">
        <title>Complete genome sequence of the gliding freshwater bacterium Fluviicola taffensis type strain (RW262).</title>
        <authorList>
            <person name="Woyke T."/>
            <person name="Chertkov O."/>
            <person name="Lapidus A."/>
            <person name="Nolan M."/>
            <person name="Lucas S."/>
            <person name="Del Rio T.G."/>
            <person name="Tice H."/>
            <person name="Cheng J.F."/>
            <person name="Tapia R."/>
            <person name="Han C."/>
            <person name="Goodwin L."/>
            <person name="Pitluck S."/>
            <person name="Liolios K."/>
            <person name="Pagani I."/>
            <person name="Ivanova N."/>
            <person name="Huntemann M."/>
            <person name="Mavromatis K."/>
            <person name="Mikhailova N."/>
            <person name="Pati A."/>
            <person name="Chen A."/>
            <person name="Palaniappan K."/>
            <person name="Land M."/>
            <person name="Hauser L."/>
            <person name="Brambilla E.M."/>
            <person name="Rohde M."/>
            <person name="Mwirichia R."/>
            <person name="Sikorski J."/>
            <person name="Tindall B.J."/>
            <person name="Goker M."/>
            <person name="Bristow J."/>
            <person name="Eisen J.A."/>
            <person name="Markowitz V."/>
            <person name="Hugenholtz P."/>
            <person name="Klenk H.P."/>
            <person name="Kyrpides N.C."/>
        </authorList>
    </citation>
    <scope>NUCLEOTIDE SEQUENCE [LARGE SCALE GENOMIC DNA]</scope>
    <source>
        <strain evidence="15">DSM 16823 / RW262 / RW262</strain>
    </source>
</reference>
<keyword evidence="5 12" id="KW-0436">Ligase</keyword>
<dbReference type="InterPro" id="IPR032678">
    <property type="entry name" value="tRNA-synt_1_cat_dom"/>
</dbReference>
<dbReference type="Pfam" id="PF09190">
    <property type="entry name" value="DALR_2"/>
    <property type="match status" value="1"/>
</dbReference>
<evidence type="ECO:0000256" key="8">
    <source>
        <dbReference type="ARBA" id="ARBA00022833"/>
    </source>
</evidence>
<dbReference type="GO" id="GO:0006423">
    <property type="term" value="P:cysteinyl-tRNA aminoacylation"/>
    <property type="evidence" value="ECO:0007669"/>
    <property type="project" value="UniProtKB-UniRule"/>
</dbReference>
<dbReference type="Pfam" id="PF01406">
    <property type="entry name" value="tRNA-synt_1e"/>
    <property type="match status" value="1"/>
</dbReference>
<dbReference type="InterPro" id="IPR024909">
    <property type="entry name" value="Cys-tRNA/MSH_ligase"/>
</dbReference>
<evidence type="ECO:0000313" key="14">
    <source>
        <dbReference type="EMBL" id="AEA43405.1"/>
    </source>
</evidence>
<proteinExistence type="inferred from homology"/>
<dbReference type="SUPFAM" id="SSF52374">
    <property type="entry name" value="Nucleotidylyl transferase"/>
    <property type="match status" value="1"/>
</dbReference>
<dbReference type="Proteomes" id="UP000007463">
    <property type="component" value="Chromosome"/>
</dbReference>
<comment type="subcellular location">
    <subcellularLocation>
        <location evidence="1 12">Cytoplasm</location>
    </subcellularLocation>
</comment>
<feature type="binding site" evidence="12">
    <location>
        <position position="279"/>
    </location>
    <ligand>
        <name>Zn(2+)</name>
        <dbReference type="ChEBI" id="CHEBI:29105"/>
    </ligand>
</feature>
<evidence type="ECO:0000256" key="4">
    <source>
        <dbReference type="ARBA" id="ARBA00022490"/>
    </source>
</evidence>
<accession>F2IDN2</accession>
<dbReference type="STRING" id="755732.Fluta_1411"/>
<keyword evidence="11 12" id="KW-0030">Aminoacyl-tRNA synthetase</keyword>
<dbReference type="InterPro" id="IPR056411">
    <property type="entry name" value="CysS_C"/>
</dbReference>
<feature type="short sequence motif" description="'KMSKS' region" evidence="12">
    <location>
        <begin position="311"/>
        <end position="315"/>
    </location>
</feature>
<dbReference type="InterPro" id="IPR015273">
    <property type="entry name" value="Cys-tRNA-synt_Ia_DALR"/>
</dbReference>
<dbReference type="Gene3D" id="1.20.120.1910">
    <property type="entry name" value="Cysteine-tRNA ligase, C-terminal anti-codon recognition domain"/>
    <property type="match status" value="1"/>
</dbReference>
<comment type="subunit">
    <text evidence="3 12">Monomer.</text>
</comment>